<dbReference type="InterPro" id="IPR017583">
    <property type="entry name" value="Tagatose/fructose_Pkinase"/>
</dbReference>
<evidence type="ECO:0000256" key="4">
    <source>
        <dbReference type="ARBA" id="ARBA00022777"/>
    </source>
</evidence>
<proteinExistence type="inferred from homology"/>
<dbReference type="RefSeq" id="WP_377196777.1">
    <property type="nucleotide sequence ID" value="NZ_JBHUHF010000001.1"/>
</dbReference>
<dbReference type="Pfam" id="PF00294">
    <property type="entry name" value="PfkB"/>
    <property type="match status" value="1"/>
</dbReference>
<dbReference type="PANTHER" id="PTHR46566">
    <property type="entry name" value="1-PHOSPHOFRUCTOKINASE-RELATED"/>
    <property type="match status" value="1"/>
</dbReference>
<dbReference type="PIRSF" id="PIRSF000535">
    <property type="entry name" value="1PFK/6PFK/LacC"/>
    <property type="match status" value="1"/>
</dbReference>
<protein>
    <submittedName>
        <fullName evidence="8">1-phosphofructokinase family hexose kinase</fullName>
    </submittedName>
</protein>
<dbReference type="PANTHER" id="PTHR46566:SF5">
    <property type="entry name" value="1-PHOSPHOFRUCTOKINASE"/>
    <property type="match status" value="1"/>
</dbReference>
<evidence type="ECO:0000313" key="8">
    <source>
        <dbReference type="EMBL" id="MFD2024854.1"/>
    </source>
</evidence>
<keyword evidence="9" id="KW-1185">Reference proteome</keyword>
<dbReference type="SUPFAM" id="SSF53613">
    <property type="entry name" value="Ribokinase-like"/>
    <property type="match status" value="1"/>
</dbReference>
<evidence type="ECO:0000256" key="2">
    <source>
        <dbReference type="ARBA" id="ARBA00022679"/>
    </source>
</evidence>
<evidence type="ECO:0000259" key="7">
    <source>
        <dbReference type="Pfam" id="PF00294"/>
    </source>
</evidence>
<organism evidence="8 9">
    <name type="scientific">Promicromonospora aerolata</name>
    <dbReference type="NCBI Taxonomy" id="195749"/>
    <lineage>
        <taxon>Bacteria</taxon>
        <taxon>Bacillati</taxon>
        <taxon>Actinomycetota</taxon>
        <taxon>Actinomycetes</taxon>
        <taxon>Micrococcales</taxon>
        <taxon>Promicromonosporaceae</taxon>
        <taxon>Promicromonospora</taxon>
    </lineage>
</organism>
<gene>
    <name evidence="8" type="ORF">ACFSL2_04960</name>
</gene>
<dbReference type="InterPro" id="IPR002173">
    <property type="entry name" value="Carboh/pur_kinase_PfkB_CS"/>
</dbReference>
<evidence type="ECO:0000256" key="1">
    <source>
        <dbReference type="ARBA" id="ARBA00010688"/>
    </source>
</evidence>
<comment type="similarity">
    <text evidence="1">Belongs to the carbohydrate kinase PfkB family.</text>
</comment>
<keyword evidence="3" id="KW-0547">Nucleotide-binding</keyword>
<evidence type="ECO:0000256" key="5">
    <source>
        <dbReference type="ARBA" id="ARBA00022840"/>
    </source>
</evidence>
<dbReference type="InterPro" id="IPR029056">
    <property type="entry name" value="Ribokinase-like"/>
</dbReference>
<dbReference type="InterPro" id="IPR011611">
    <property type="entry name" value="PfkB_dom"/>
</dbReference>
<reference evidence="9" key="1">
    <citation type="journal article" date="2019" name="Int. J. Syst. Evol. Microbiol.">
        <title>The Global Catalogue of Microorganisms (GCM) 10K type strain sequencing project: providing services to taxonomists for standard genome sequencing and annotation.</title>
        <authorList>
            <consortium name="The Broad Institute Genomics Platform"/>
            <consortium name="The Broad Institute Genome Sequencing Center for Infectious Disease"/>
            <person name="Wu L."/>
            <person name="Ma J."/>
        </authorList>
    </citation>
    <scope>NUCLEOTIDE SEQUENCE [LARGE SCALE GENOMIC DNA]</scope>
    <source>
        <strain evidence="9">CCM 7043</strain>
    </source>
</reference>
<accession>A0ABW4V2K4</accession>
<dbReference type="Proteomes" id="UP001597338">
    <property type="component" value="Unassembled WGS sequence"/>
</dbReference>
<dbReference type="Gene3D" id="3.40.1190.20">
    <property type="match status" value="1"/>
</dbReference>
<keyword evidence="4" id="KW-0418">Kinase</keyword>
<feature type="domain" description="Carbohydrate kinase PfkB" evidence="7">
    <location>
        <begin position="11"/>
        <end position="288"/>
    </location>
</feature>
<evidence type="ECO:0000256" key="6">
    <source>
        <dbReference type="PIRNR" id="PIRNR000535"/>
    </source>
</evidence>
<keyword evidence="2 6" id="KW-0808">Transferase</keyword>
<dbReference type="NCBIfam" id="TIGR03168">
    <property type="entry name" value="1-PFK"/>
    <property type="match status" value="1"/>
</dbReference>
<evidence type="ECO:0000313" key="9">
    <source>
        <dbReference type="Proteomes" id="UP001597338"/>
    </source>
</evidence>
<comment type="caution">
    <text evidence="8">The sequence shown here is derived from an EMBL/GenBank/DDBJ whole genome shotgun (WGS) entry which is preliminary data.</text>
</comment>
<dbReference type="EMBL" id="JBHUHF010000001">
    <property type="protein sequence ID" value="MFD2024854.1"/>
    <property type="molecule type" value="Genomic_DNA"/>
</dbReference>
<evidence type="ECO:0000256" key="3">
    <source>
        <dbReference type="ARBA" id="ARBA00022741"/>
    </source>
</evidence>
<keyword evidence="5" id="KW-0067">ATP-binding</keyword>
<name>A0ABW4V2K4_9MICO</name>
<dbReference type="PROSITE" id="PS00583">
    <property type="entry name" value="PFKB_KINASES_1"/>
    <property type="match status" value="1"/>
</dbReference>
<sequence length="306" mass="30266">MIVTVTPNPAIDVTYRADGLGPGVSLRVDAPAVRAGGKGVNVARVVRQTGRPVLAVVTAGGTAGADLLRDLVASGIRHQAVTVAAETRRSLALVDGAAGDTTILNERGSHLTGAEVAALRAAVLDGLGAAACLVISGSLPPGMPENFPADLVGAARAAGVPVVVDAVGPALFAACAAGADLVKPNLDELTATTGATDPVAGGRALLDAGARRVVVTLGGDGMVALDGARPDEVVRARLPRALRGNPTGAGDAAVAAAAVSLAEATSTTTLLRRAVAWSAAAVLAPLAGELDPGYEGLERDVELTHH</sequence>